<feature type="compositionally biased region" description="Polar residues" evidence="2">
    <location>
        <begin position="57"/>
        <end position="67"/>
    </location>
</feature>
<name>A0A2I3BYM0_VIBAX</name>
<dbReference type="KEGG" id="vag:N646_0146"/>
<evidence type="ECO:0000313" key="4">
    <source>
        <dbReference type="EMBL" id="AGV15979.1"/>
    </source>
</evidence>
<dbReference type="HOGENOM" id="CLU_074826_0_0_6"/>
<gene>
    <name evidence="4" type="ORF">N646_0146</name>
</gene>
<keyword evidence="1" id="KW-0175">Coiled coil</keyword>
<feature type="chain" id="PRO_5014197934" evidence="3">
    <location>
        <begin position="23"/>
        <end position="322"/>
    </location>
</feature>
<dbReference type="GO" id="GO:0004527">
    <property type="term" value="F:exonuclease activity"/>
    <property type="evidence" value="ECO:0007669"/>
    <property type="project" value="UniProtKB-KW"/>
</dbReference>
<sequence length="322" mass="36909">MKKIALIIMSAIMAGMIFLTFSHDVQKEELASSPFPKTKNQSVSSTSPQTSSIVPDTDTSPQTTKLPSTVQITTERLTQLKGRKLVAELETFWHECMLNRSCEEQIALFEAHLSSARFQLLANYPQLSSQWQESVGNLLFDEQQSLASRVAQLKNEARSIWGELADVVFADEFALYDFNLEAQKLDTQSPDNFLRAFEQLTIDWQEHADAIGLTSNQEKYERAVTLIPNSMSLPDRLAIIAELERAYLTKEESKNIHARQQQITEQKKQVKDYQQALQQLESKLRTQRASSHSHLSEPEWQSYYQQEVADFRRVFFLLNNAL</sequence>
<keyword evidence="4" id="KW-0378">Hydrolase</keyword>
<dbReference type="EMBL" id="CP006718">
    <property type="protein sequence ID" value="AGV15979.1"/>
    <property type="molecule type" value="Genomic_DNA"/>
</dbReference>
<organism evidence="4 5">
    <name type="scientific">Vibrio alginolyticus (strain ATCC 17749 / DSM 2171 / NBRC 15630 / NCIMB 1903 / NCTC 12160 / XII-53)</name>
    <dbReference type="NCBI Taxonomy" id="1219076"/>
    <lineage>
        <taxon>Bacteria</taxon>
        <taxon>Pseudomonadati</taxon>
        <taxon>Pseudomonadota</taxon>
        <taxon>Gammaproteobacteria</taxon>
        <taxon>Vibrionales</taxon>
        <taxon>Vibrionaceae</taxon>
        <taxon>Vibrio</taxon>
    </lineage>
</organism>
<keyword evidence="4" id="KW-0269">Exonuclease</keyword>
<proteinExistence type="predicted"/>
<reference evidence="4 5" key="1">
    <citation type="journal article" date="2015" name="Genome Announc.">
        <title>Complete genome sequence of Vibrio alginolyticus ATCC 17749.</title>
        <authorList>
            <person name="Liu X.F."/>
            <person name="Cao Y."/>
            <person name="Zhang H.L."/>
            <person name="Chen Y.J."/>
            <person name="Hu C.J."/>
        </authorList>
    </citation>
    <scope>NUCLEOTIDE SEQUENCE [LARGE SCALE GENOMIC DNA]</scope>
    <source>
        <strain evidence="5">ATCC 17749 / DSM 2171 / NBRC 15630 / NCIMB 1903 / NCTC 12160 / XII-53</strain>
    </source>
</reference>
<evidence type="ECO:0000256" key="2">
    <source>
        <dbReference type="SAM" id="MobiDB-lite"/>
    </source>
</evidence>
<dbReference type="Proteomes" id="UP000016714">
    <property type="component" value="Chromosome 1"/>
</dbReference>
<evidence type="ECO:0000256" key="3">
    <source>
        <dbReference type="SAM" id="SignalP"/>
    </source>
</evidence>
<protein>
    <submittedName>
        <fullName evidence="4">Putative ATP-dependent dsDNA exonuclease SbcC</fullName>
    </submittedName>
</protein>
<feature type="compositionally biased region" description="Low complexity" evidence="2">
    <location>
        <begin position="41"/>
        <end position="55"/>
    </location>
</feature>
<feature type="region of interest" description="Disordered" evidence="2">
    <location>
        <begin position="32"/>
        <end position="67"/>
    </location>
</feature>
<keyword evidence="4" id="KW-0540">Nuclease</keyword>
<dbReference type="AlphaFoldDB" id="A0A2I3BYM0"/>
<feature type="coiled-coil region" evidence="1">
    <location>
        <begin position="256"/>
        <end position="290"/>
    </location>
</feature>
<keyword evidence="3" id="KW-0732">Signal</keyword>
<accession>A0A2I3BYM0</accession>
<dbReference type="RefSeq" id="WP_017820059.1">
    <property type="nucleotide sequence ID" value="NC_022349.1"/>
</dbReference>
<evidence type="ECO:0000313" key="5">
    <source>
        <dbReference type="Proteomes" id="UP000016714"/>
    </source>
</evidence>
<feature type="signal peptide" evidence="3">
    <location>
        <begin position="1"/>
        <end position="22"/>
    </location>
</feature>
<evidence type="ECO:0000256" key="1">
    <source>
        <dbReference type="SAM" id="Coils"/>
    </source>
</evidence>